<dbReference type="InterPro" id="IPR005471">
    <property type="entry name" value="Tscrpt_reg_IclR_N"/>
</dbReference>
<dbReference type="GO" id="GO:0045892">
    <property type="term" value="P:negative regulation of DNA-templated transcription"/>
    <property type="evidence" value="ECO:0007669"/>
    <property type="project" value="TreeGrafter"/>
</dbReference>
<dbReference type="OrthoDB" id="5401369at2"/>
<keyword evidence="3" id="KW-0804">Transcription</keyword>
<comment type="caution">
    <text evidence="7">The sequence shown here is derived from an EMBL/GenBank/DDBJ whole genome shotgun (WGS) entry which is preliminary data.</text>
</comment>
<sequence>MPRSAPRAQPAAKTRRASAAAEPSGTVSALERGIAVLRCFREDLRVLSNAELAAMTGIPKPTVTRLATTLVSLGLMKQEPETERFSLAAGVVSLAQAFLGGVDTRSIARPHMLALANETEGSVYLAIRDELHIVLIETASPQSALLLARLRVGSRFSVASSALGRAYLSAMTDQYEKDRLLHSIRKECGEAEWARLEKGLERSQRDARTQGYCLSLGEFHRDINSVAVPLVVPGGEIMALNCGGPAFSFTEKRLRNEVAPRLIETAQAIARDTGGKVPLPDKLLKVS</sequence>
<dbReference type="PANTHER" id="PTHR30136:SF33">
    <property type="entry name" value="TRANSCRIPTIONAL REGULATORY PROTEIN"/>
    <property type="match status" value="1"/>
</dbReference>
<dbReference type="GO" id="GO:0003677">
    <property type="term" value="F:DNA binding"/>
    <property type="evidence" value="ECO:0007669"/>
    <property type="project" value="UniProtKB-KW"/>
</dbReference>
<dbReference type="PANTHER" id="PTHR30136">
    <property type="entry name" value="HELIX-TURN-HELIX TRANSCRIPTIONAL REGULATOR, ICLR FAMILY"/>
    <property type="match status" value="1"/>
</dbReference>
<name>A0A4Q7NDA6_9BURK</name>
<proteinExistence type="predicted"/>
<dbReference type="InterPro" id="IPR050707">
    <property type="entry name" value="HTH_MetabolicPath_Reg"/>
</dbReference>
<reference evidence="7 8" key="1">
    <citation type="submission" date="2019-02" db="EMBL/GenBank/DDBJ databases">
        <title>Genomic Encyclopedia of Type Strains, Phase IV (KMG-IV): sequencing the most valuable type-strain genomes for metagenomic binning, comparative biology and taxonomic classification.</title>
        <authorList>
            <person name="Goeker M."/>
        </authorList>
    </citation>
    <scope>NUCLEOTIDE SEQUENCE [LARGE SCALE GENOMIC DNA]</scope>
    <source>
        <strain evidence="7 8">K24</strain>
    </source>
</reference>
<dbReference type="SMART" id="SM00346">
    <property type="entry name" value="HTH_ICLR"/>
    <property type="match status" value="1"/>
</dbReference>
<evidence type="ECO:0000256" key="4">
    <source>
        <dbReference type="SAM" id="MobiDB-lite"/>
    </source>
</evidence>
<dbReference type="AlphaFoldDB" id="A0A4Q7NDA6"/>
<dbReference type="GO" id="GO:0003700">
    <property type="term" value="F:DNA-binding transcription factor activity"/>
    <property type="evidence" value="ECO:0007669"/>
    <property type="project" value="TreeGrafter"/>
</dbReference>
<dbReference type="Pfam" id="PF09339">
    <property type="entry name" value="HTH_IclR"/>
    <property type="match status" value="1"/>
</dbReference>
<dbReference type="InterPro" id="IPR036390">
    <property type="entry name" value="WH_DNA-bd_sf"/>
</dbReference>
<accession>A0A4Q7NDA6</accession>
<feature type="compositionally biased region" description="Low complexity" evidence="4">
    <location>
        <begin position="8"/>
        <end position="21"/>
    </location>
</feature>
<dbReference type="Proteomes" id="UP000292445">
    <property type="component" value="Unassembled WGS sequence"/>
</dbReference>
<dbReference type="Pfam" id="PF01614">
    <property type="entry name" value="IclR_C"/>
    <property type="match status" value="1"/>
</dbReference>
<keyword evidence="8" id="KW-1185">Reference proteome</keyword>
<protein>
    <submittedName>
        <fullName evidence="7">IclR family transcriptional regulator</fullName>
    </submittedName>
</protein>
<feature type="domain" description="IclR-ED" evidence="6">
    <location>
        <begin position="90"/>
        <end position="275"/>
    </location>
</feature>
<evidence type="ECO:0000256" key="2">
    <source>
        <dbReference type="ARBA" id="ARBA00023125"/>
    </source>
</evidence>
<dbReference type="PROSITE" id="PS51077">
    <property type="entry name" value="HTH_ICLR"/>
    <property type="match status" value="1"/>
</dbReference>
<evidence type="ECO:0000313" key="8">
    <source>
        <dbReference type="Proteomes" id="UP000292445"/>
    </source>
</evidence>
<dbReference type="PROSITE" id="PS51078">
    <property type="entry name" value="ICLR_ED"/>
    <property type="match status" value="1"/>
</dbReference>
<dbReference type="EMBL" id="SGXC01000002">
    <property type="protein sequence ID" value="RZS80949.1"/>
    <property type="molecule type" value="Genomic_DNA"/>
</dbReference>
<dbReference type="InterPro" id="IPR014757">
    <property type="entry name" value="Tscrpt_reg_IclR_C"/>
</dbReference>
<organism evidence="7 8">
    <name type="scientific">Pigmentiphaga kullae</name>
    <dbReference type="NCBI Taxonomy" id="151784"/>
    <lineage>
        <taxon>Bacteria</taxon>
        <taxon>Pseudomonadati</taxon>
        <taxon>Pseudomonadota</taxon>
        <taxon>Betaproteobacteria</taxon>
        <taxon>Burkholderiales</taxon>
        <taxon>Alcaligenaceae</taxon>
        <taxon>Pigmentiphaga</taxon>
    </lineage>
</organism>
<dbReference type="InterPro" id="IPR029016">
    <property type="entry name" value="GAF-like_dom_sf"/>
</dbReference>
<dbReference type="SUPFAM" id="SSF46785">
    <property type="entry name" value="Winged helix' DNA-binding domain"/>
    <property type="match status" value="1"/>
</dbReference>
<feature type="domain" description="HTH iclR-type" evidence="5">
    <location>
        <begin position="27"/>
        <end position="89"/>
    </location>
</feature>
<gene>
    <name evidence="7" type="ORF">EV675_3562</name>
</gene>
<evidence type="ECO:0000259" key="6">
    <source>
        <dbReference type="PROSITE" id="PS51078"/>
    </source>
</evidence>
<evidence type="ECO:0000256" key="3">
    <source>
        <dbReference type="ARBA" id="ARBA00023163"/>
    </source>
</evidence>
<evidence type="ECO:0000256" key="1">
    <source>
        <dbReference type="ARBA" id="ARBA00023015"/>
    </source>
</evidence>
<evidence type="ECO:0000259" key="5">
    <source>
        <dbReference type="PROSITE" id="PS51077"/>
    </source>
</evidence>
<dbReference type="Gene3D" id="3.30.450.40">
    <property type="match status" value="1"/>
</dbReference>
<keyword evidence="2" id="KW-0238">DNA-binding</keyword>
<dbReference type="SUPFAM" id="SSF55781">
    <property type="entry name" value="GAF domain-like"/>
    <property type="match status" value="1"/>
</dbReference>
<dbReference type="InterPro" id="IPR036388">
    <property type="entry name" value="WH-like_DNA-bd_sf"/>
</dbReference>
<dbReference type="Gene3D" id="1.10.10.10">
    <property type="entry name" value="Winged helix-like DNA-binding domain superfamily/Winged helix DNA-binding domain"/>
    <property type="match status" value="1"/>
</dbReference>
<dbReference type="RefSeq" id="WP_130358550.1">
    <property type="nucleotide sequence ID" value="NZ_SGXC01000002.1"/>
</dbReference>
<feature type="region of interest" description="Disordered" evidence="4">
    <location>
        <begin position="1"/>
        <end position="24"/>
    </location>
</feature>
<keyword evidence="1" id="KW-0805">Transcription regulation</keyword>
<evidence type="ECO:0000313" key="7">
    <source>
        <dbReference type="EMBL" id="RZS80949.1"/>
    </source>
</evidence>